<name>A0A9J5Y8S0_SOLCO</name>
<dbReference type="Proteomes" id="UP000824120">
    <property type="component" value="Chromosome 7"/>
</dbReference>
<dbReference type="AlphaFoldDB" id="A0A9J5Y8S0"/>
<sequence>MDEKKTRRESVDFYRSNMKNTVAHTNGKGAKESRNNQHTTFARSSLSSPTTALRNQSCIKFAGAYGHKMAKDSNTKAALANNTEPEEPTKSTSII</sequence>
<comment type="caution">
    <text evidence="2">The sequence shown here is derived from an EMBL/GenBank/DDBJ whole genome shotgun (WGS) entry which is preliminary data.</text>
</comment>
<keyword evidence="3" id="KW-1185">Reference proteome</keyword>
<protein>
    <submittedName>
        <fullName evidence="2">Uncharacterized protein</fullName>
    </submittedName>
</protein>
<feature type="region of interest" description="Disordered" evidence="1">
    <location>
        <begin position="1"/>
        <end position="49"/>
    </location>
</feature>
<accession>A0A9J5Y8S0</accession>
<dbReference type="EMBL" id="JACXVP010000007">
    <property type="protein sequence ID" value="KAG5596517.1"/>
    <property type="molecule type" value="Genomic_DNA"/>
</dbReference>
<evidence type="ECO:0000313" key="3">
    <source>
        <dbReference type="Proteomes" id="UP000824120"/>
    </source>
</evidence>
<feature type="compositionally biased region" description="Polar residues" evidence="1">
    <location>
        <begin position="36"/>
        <end position="49"/>
    </location>
</feature>
<organism evidence="2 3">
    <name type="scientific">Solanum commersonii</name>
    <name type="common">Commerson's wild potato</name>
    <name type="synonym">Commerson's nightshade</name>
    <dbReference type="NCBI Taxonomy" id="4109"/>
    <lineage>
        <taxon>Eukaryota</taxon>
        <taxon>Viridiplantae</taxon>
        <taxon>Streptophyta</taxon>
        <taxon>Embryophyta</taxon>
        <taxon>Tracheophyta</taxon>
        <taxon>Spermatophyta</taxon>
        <taxon>Magnoliopsida</taxon>
        <taxon>eudicotyledons</taxon>
        <taxon>Gunneridae</taxon>
        <taxon>Pentapetalae</taxon>
        <taxon>asterids</taxon>
        <taxon>lamiids</taxon>
        <taxon>Solanales</taxon>
        <taxon>Solanaceae</taxon>
        <taxon>Solanoideae</taxon>
        <taxon>Solaneae</taxon>
        <taxon>Solanum</taxon>
    </lineage>
</organism>
<gene>
    <name evidence="2" type="ORF">H5410_037749</name>
</gene>
<evidence type="ECO:0000256" key="1">
    <source>
        <dbReference type="SAM" id="MobiDB-lite"/>
    </source>
</evidence>
<reference evidence="2 3" key="1">
    <citation type="submission" date="2020-09" db="EMBL/GenBank/DDBJ databases">
        <title>De no assembly of potato wild relative species, Solanum commersonii.</title>
        <authorList>
            <person name="Cho K."/>
        </authorList>
    </citation>
    <scope>NUCLEOTIDE SEQUENCE [LARGE SCALE GENOMIC DNA]</scope>
    <source>
        <strain evidence="2">LZ3.2</strain>
        <tissue evidence="2">Leaf</tissue>
    </source>
</reference>
<proteinExistence type="predicted"/>
<dbReference type="OrthoDB" id="10566910at2759"/>
<evidence type="ECO:0000313" key="2">
    <source>
        <dbReference type="EMBL" id="KAG5596517.1"/>
    </source>
</evidence>
<feature type="compositionally biased region" description="Basic and acidic residues" evidence="1">
    <location>
        <begin position="1"/>
        <end position="12"/>
    </location>
</feature>